<evidence type="ECO:0000313" key="2">
    <source>
        <dbReference type="EMBL" id="EME42602.1"/>
    </source>
</evidence>
<evidence type="ECO:0000256" key="1">
    <source>
        <dbReference type="SAM" id="MobiDB-lite"/>
    </source>
</evidence>
<dbReference type="EMBL" id="KB446541">
    <property type="protein sequence ID" value="EME42602.1"/>
    <property type="molecule type" value="Genomic_DNA"/>
</dbReference>
<dbReference type="HOGENOM" id="CLU_1555223_0_0_1"/>
<protein>
    <submittedName>
        <fullName evidence="2">Uncharacterized protein</fullName>
    </submittedName>
</protein>
<evidence type="ECO:0000313" key="3">
    <source>
        <dbReference type="Proteomes" id="UP000016933"/>
    </source>
</evidence>
<name>N1PJM4_DOTSN</name>
<accession>N1PJM4</accession>
<organism evidence="2 3">
    <name type="scientific">Dothistroma septosporum (strain NZE10 / CBS 128990)</name>
    <name type="common">Red band needle blight fungus</name>
    <name type="synonym">Mycosphaerella pini</name>
    <dbReference type="NCBI Taxonomy" id="675120"/>
    <lineage>
        <taxon>Eukaryota</taxon>
        <taxon>Fungi</taxon>
        <taxon>Dikarya</taxon>
        <taxon>Ascomycota</taxon>
        <taxon>Pezizomycotina</taxon>
        <taxon>Dothideomycetes</taxon>
        <taxon>Dothideomycetidae</taxon>
        <taxon>Mycosphaerellales</taxon>
        <taxon>Mycosphaerellaceae</taxon>
        <taxon>Dothistroma</taxon>
    </lineage>
</organism>
<feature type="region of interest" description="Disordered" evidence="1">
    <location>
        <begin position="94"/>
        <end position="172"/>
    </location>
</feature>
<keyword evidence="3" id="KW-1185">Reference proteome</keyword>
<gene>
    <name evidence="2" type="ORF">DOTSEDRAFT_73442</name>
</gene>
<reference evidence="3" key="1">
    <citation type="journal article" date="2012" name="PLoS Genet.">
        <title>The genomes of the fungal plant pathogens Cladosporium fulvum and Dothistroma septosporum reveal adaptation to different hosts and lifestyles but also signatures of common ancestry.</title>
        <authorList>
            <person name="de Wit P.J.G.M."/>
            <person name="van der Burgt A."/>
            <person name="Oekmen B."/>
            <person name="Stergiopoulos I."/>
            <person name="Abd-Elsalam K.A."/>
            <person name="Aerts A.L."/>
            <person name="Bahkali A.H."/>
            <person name="Beenen H.G."/>
            <person name="Chettri P."/>
            <person name="Cox M.P."/>
            <person name="Datema E."/>
            <person name="de Vries R.P."/>
            <person name="Dhillon B."/>
            <person name="Ganley A.R."/>
            <person name="Griffiths S.A."/>
            <person name="Guo Y."/>
            <person name="Hamelin R.C."/>
            <person name="Henrissat B."/>
            <person name="Kabir M.S."/>
            <person name="Jashni M.K."/>
            <person name="Kema G."/>
            <person name="Klaubauf S."/>
            <person name="Lapidus A."/>
            <person name="Levasseur A."/>
            <person name="Lindquist E."/>
            <person name="Mehrabi R."/>
            <person name="Ohm R.A."/>
            <person name="Owen T.J."/>
            <person name="Salamov A."/>
            <person name="Schwelm A."/>
            <person name="Schijlen E."/>
            <person name="Sun H."/>
            <person name="van den Burg H.A."/>
            <person name="van Ham R.C.H.J."/>
            <person name="Zhang S."/>
            <person name="Goodwin S.B."/>
            <person name="Grigoriev I.V."/>
            <person name="Collemare J."/>
            <person name="Bradshaw R.E."/>
        </authorList>
    </citation>
    <scope>NUCLEOTIDE SEQUENCE [LARGE SCALE GENOMIC DNA]</scope>
    <source>
        <strain evidence="3">NZE10 / CBS 128990</strain>
    </source>
</reference>
<dbReference type="Proteomes" id="UP000016933">
    <property type="component" value="Unassembled WGS sequence"/>
</dbReference>
<feature type="compositionally biased region" description="Low complexity" evidence="1">
    <location>
        <begin position="161"/>
        <end position="172"/>
    </location>
</feature>
<reference evidence="2 3" key="2">
    <citation type="journal article" date="2012" name="PLoS Pathog.">
        <title>Diverse lifestyles and strategies of plant pathogenesis encoded in the genomes of eighteen Dothideomycetes fungi.</title>
        <authorList>
            <person name="Ohm R.A."/>
            <person name="Feau N."/>
            <person name="Henrissat B."/>
            <person name="Schoch C.L."/>
            <person name="Horwitz B.A."/>
            <person name="Barry K.W."/>
            <person name="Condon B.J."/>
            <person name="Copeland A.C."/>
            <person name="Dhillon B."/>
            <person name="Glaser F."/>
            <person name="Hesse C.N."/>
            <person name="Kosti I."/>
            <person name="LaButti K."/>
            <person name="Lindquist E.A."/>
            <person name="Lucas S."/>
            <person name="Salamov A.A."/>
            <person name="Bradshaw R.E."/>
            <person name="Ciuffetti L."/>
            <person name="Hamelin R.C."/>
            <person name="Kema G.H.J."/>
            <person name="Lawrence C."/>
            <person name="Scott J.A."/>
            <person name="Spatafora J.W."/>
            <person name="Turgeon B.G."/>
            <person name="de Wit P.J.G.M."/>
            <person name="Zhong S."/>
            <person name="Goodwin S.B."/>
            <person name="Grigoriev I.V."/>
        </authorList>
    </citation>
    <scope>NUCLEOTIDE SEQUENCE [LARGE SCALE GENOMIC DNA]</scope>
    <source>
        <strain evidence="3">NZE10 / CBS 128990</strain>
    </source>
</reference>
<proteinExistence type="predicted"/>
<feature type="compositionally biased region" description="Basic and acidic residues" evidence="1">
    <location>
        <begin position="98"/>
        <end position="111"/>
    </location>
</feature>
<sequence>MCRLRIKFDVNPLCRRPDIGGRGRVVVVFVFLPIARMAEVPEAEELLFSFSNGNSANINIPRQYPAAEQQRQQRVHTARAPMTNTSRTIVRQALPHQCLHEGPQDTKDNSVRSRHRATCTSTRSRSPARDKYPSRRPARARTASRDGAIQRHESPPRIPQASLLAASLHHKA</sequence>
<dbReference type="AlphaFoldDB" id="N1PJM4"/>